<dbReference type="GeneID" id="54469774"/>
<gene>
    <name evidence="3 5" type="ORF">BDZ99DRAFT_76514</name>
</gene>
<keyword evidence="2" id="KW-0732">Signal</keyword>
<dbReference type="Proteomes" id="UP000504636">
    <property type="component" value="Unplaced"/>
</dbReference>
<evidence type="ECO:0000313" key="4">
    <source>
        <dbReference type="Proteomes" id="UP000504636"/>
    </source>
</evidence>
<evidence type="ECO:0000313" key="3">
    <source>
        <dbReference type="EMBL" id="KAF2807223.1"/>
    </source>
</evidence>
<reference evidence="5" key="2">
    <citation type="submission" date="2020-04" db="EMBL/GenBank/DDBJ databases">
        <authorList>
            <consortium name="NCBI Genome Project"/>
        </authorList>
    </citation>
    <scope>NUCLEOTIDE SEQUENCE</scope>
    <source>
        <strain evidence="5">CBS 304.34</strain>
    </source>
</reference>
<feature type="compositionally biased region" description="Polar residues" evidence="1">
    <location>
        <begin position="67"/>
        <end position="79"/>
    </location>
</feature>
<reference evidence="3 5" key="1">
    <citation type="journal article" date="2020" name="Stud. Mycol.">
        <title>101 Dothideomycetes genomes: a test case for predicting lifestyles and emergence of pathogens.</title>
        <authorList>
            <person name="Haridas S."/>
            <person name="Albert R."/>
            <person name="Binder M."/>
            <person name="Bloem J."/>
            <person name="Labutti K."/>
            <person name="Salamov A."/>
            <person name="Andreopoulos B."/>
            <person name="Baker S."/>
            <person name="Barry K."/>
            <person name="Bills G."/>
            <person name="Bluhm B."/>
            <person name="Cannon C."/>
            <person name="Castanera R."/>
            <person name="Culley D."/>
            <person name="Daum C."/>
            <person name="Ezra D."/>
            <person name="Gonzalez J."/>
            <person name="Henrissat B."/>
            <person name="Kuo A."/>
            <person name="Liang C."/>
            <person name="Lipzen A."/>
            <person name="Lutzoni F."/>
            <person name="Magnuson J."/>
            <person name="Mondo S."/>
            <person name="Nolan M."/>
            <person name="Ohm R."/>
            <person name="Pangilinan J."/>
            <person name="Park H.-J."/>
            <person name="Ramirez L."/>
            <person name="Alfaro M."/>
            <person name="Sun H."/>
            <person name="Tritt A."/>
            <person name="Yoshinaga Y."/>
            <person name="Zwiers L.-H."/>
            <person name="Turgeon B."/>
            <person name="Goodwin S."/>
            <person name="Spatafora J."/>
            <person name="Crous P."/>
            <person name="Grigoriev I."/>
        </authorList>
    </citation>
    <scope>NUCLEOTIDE SEQUENCE</scope>
    <source>
        <strain evidence="3 5">CBS 304.34</strain>
    </source>
</reference>
<dbReference type="AlphaFoldDB" id="A0A6A6YFB3"/>
<evidence type="ECO:0000313" key="5">
    <source>
        <dbReference type="RefSeq" id="XP_033574187.1"/>
    </source>
</evidence>
<name>A0A6A6YFB3_9PEZI</name>
<sequence>MGCGQASGIPFFICLAVIIHPCPSVHSRVLLPPCIFIGAEYRSLASGSAPPHNHVTAIVPGAKSTPKPHSSIPQSQSSDAKSLNQKSLYQAAPWAKNAVILPIAVASLVFFRGMRAYVAFEWNELVWFSPSVWLRCVVRFCDTSEDL</sequence>
<feature type="signal peptide" evidence="2">
    <location>
        <begin position="1"/>
        <end position="27"/>
    </location>
</feature>
<evidence type="ECO:0000256" key="2">
    <source>
        <dbReference type="SAM" id="SignalP"/>
    </source>
</evidence>
<evidence type="ECO:0000256" key="1">
    <source>
        <dbReference type="SAM" id="MobiDB-lite"/>
    </source>
</evidence>
<dbReference type="OrthoDB" id="10455247at2759"/>
<protein>
    <submittedName>
        <fullName evidence="3 5">Uncharacterized protein</fullName>
    </submittedName>
</protein>
<dbReference type="EMBL" id="MU003705">
    <property type="protein sequence ID" value="KAF2807223.1"/>
    <property type="molecule type" value="Genomic_DNA"/>
</dbReference>
<dbReference type="RefSeq" id="XP_033574187.1">
    <property type="nucleotide sequence ID" value="XM_033728881.1"/>
</dbReference>
<keyword evidence="4" id="KW-1185">Reference proteome</keyword>
<organism evidence="3">
    <name type="scientific">Mytilinidion resinicola</name>
    <dbReference type="NCBI Taxonomy" id="574789"/>
    <lineage>
        <taxon>Eukaryota</taxon>
        <taxon>Fungi</taxon>
        <taxon>Dikarya</taxon>
        <taxon>Ascomycota</taxon>
        <taxon>Pezizomycotina</taxon>
        <taxon>Dothideomycetes</taxon>
        <taxon>Pleosporomycetidae</taxon>
        <taxon>Mytilinidiales</taxon>
        <taxon>Mytilinidiaceae</taxon>
        <taxon>Mytilinidion</taxon>
    </lineage>
</organism>
<feature type="chain" id="PRO_5044629077" evidence="2">
    <location>
        <begin position="28"/>
        <end position="147"/>
    </location>
</feature>
<accession>A0A6A6YFB3</accession>
<feature type="region of interest" description="Disordered" evidence="1">
    <location>
        <begin position="57"/>
        <end position="79"/>
    </location>
</feature>
<reference evidence="5" key="3">
    <citation type="submission" date="2025-04" db="UniProtKB">
        <authorList>
            <consortium name="RefSeq"/>
        </authorList>
    </citation>
    <scope>IDENTIFICATION</scope>
    <source>
        <strain evidence="5">CBS 304.34</strain>
    </source>
</reference>
<proteinExistence type="predicted"/>